<organism evidence="2 3">
    <name type="scientific">Sporomusa silvacetica DSM 10669</name>
    <dbReference type="NCBI Taxonomy" id="1123289"/>
    <lineage>
        <taxon>Bacteria</taxon>
        <taxon>Bacillati</taxon>
        <taxon>Bacillota</taxon>
        <taxon>Negativicutes</taxon>
        <taxon>Selenomonadales</taxon>
        <taxon>Sporomusaceae</taxon>
        <taxon>Sporomusa</taxon>
    </lineage>
</organism>
<reference evidence="2" key="1">
    <citation type="submission" date="2024-05" db="EMBL/GenBank/DDBJ databases">
        <title>Isolation and characterization of Sporomusa carbonis sp. nov., a carboxydotrophic hydrogenogen in the genus of Sporomusa isolated from a charcoal burning pile.</title>
        <authorList>
            <person name="Boeer T."/>
            <person name="Rosenbaum F."/>
            <person name="Eysell L."/>
            <person name="Mueller V."/>
            <person name="Daniel R."/>
            <person name="Poehlein A."/>
        </authorList>
    </citation>
    <scope>NUCLEOTIDE SEQUENCE [LARGE SCALE GENOMIC DNA]</scope>
    <source>
        <strain evidence="2">DSM 10669</strain>
    </source>
</reference>
<keyword evidence="1" id="KW-0175">Coiled coil</keyword>
<protein>
    <recommendedName>
        <fullName evidence="4">Chromosome partition protein Smc</fullName>
    </recommendedName>
</protein>
<dbReference type="Proteomes" id="UP000216752">
    <property type="component" value="Chromosome"/>
</dbReference>
<name>A0ABZ3ITG7_9FIRM</name>
<dbReference type="EMBL" id="CP155573">
    <property type="protein sequence ID" value="XFO69009.1"/>
    <property type="molecule type" value="Genomic_DNA"/>
</dbReference>
<gene>
    <name evidence="2" type="ORF">SPSIL_052370</name>
</gene>
<evidence type="ECO:0008006" key="4">
    <source>
        <dbReference type="Google" id="ProtNLM"/>
    </source>
</evidence>
<evidence type="ECO:0000256" key="1">
    <source>
        <dbReference type="SAM" id="Coils"/>
    </source>
</evidence>
<keyword evidence="3" id="KW-1185">Reference proteome</keyword>
<feature type="coiled-coil region" evidence="1">
    <location>
        <begin position="328"/>
        <end position="362"/>
    </location>
</feature>
<accession>A0ABZ3ITG7</accession>
<evidence type="ECO:0000313" key="3">
    <source>
        <dbReference type="Proteomes" id="UP000216752"/>
    </source>
</evidence>
<evidence type="ECO:0000313" key="2">
    <source>
        <dbReference type="EMBL" id="XFO69009.1"/>
    </source>
</evidence>
<proteinExistence type="predicted"/>
<dbReference type="RefSeq" id="WP_094604522.1">
    <property type="nucleotide sequence ID" value="NZ_CP155573.1"/>
</dbReference>
<sequence length="569" mass="65634">MKKIFFDYILIADMQEEKAVKKTFVQGINIVTSKENHVGKSSLLKSLYYTLGTEVHFDDTWGKSSKLFIVGLLIDNVRIYIARYNDKYSILDQELKIITITDKVGGELSKTLADIFGFEIYLPEKEDGKSVLAPPVFTFLPYYIDQDRGWGNEPFASFLRLDQFRKDKRLDSLYYHFGVYNKATIEKRSTIDANKETIKTIMTKYEEQKNTLAILETQSGYVYPTDSVVELENALAASKDSLEVRIKTISKLRDKIHKLESERLQYVDQLDVITKYNKIKEKNLQNESVANEKFVLSHECPQCGCIFEDEIYKIVRQQYSIKNEEFVINQITYLINEIDQKLESVKNEYLQESSALKEEEDKVSTQEISFNDYIKSRGLRDTLSSVHSRIGQLMVEKDDLEKQNKAIEKELRKNPGKKDVENNYKDFVKESLIDLKAWDERYDSKIKITKPLGGQGTLSSKIILADYIAVFKTLDKLEVQTPRFSFVIDSPRTKEPSKTSSKDILSLIIGLSTVPQIILATMDFDDFKDDFKGTSFHTIELTDKKALLNSNAYSENQKMIGLFKSLLVK</sequence>